<keyword evidence="1" id="KW-0812">Transmembrane</keyword>
<feature type="transmembrane region" description="Helical" evidence="1">
    <location>
        <begin position="94"/>
        <end position="116"/>
    </location>
</feature>
<evidence type="ECO:0000313" key="3">
    <source>
        <dbReference type="Proteomes" id="UP000800093"/>
    </source>
</evidence>
<comment type="caution">
    <text evidence="2">The sequence shown here is derived from an EMBL/GenBank/DDBJ whole genome shotgun (WGS) entry which is preliminary data.</text>
</comment>
<proteinExistence type="predicted"/>
<keyword evidence="1" id="KW-0472">Membrane</keyword>
<evidence type="ECO:0000313" key="2">
    <source>
        <dbReference type="EMBL" id="KAF2267797.1"/>
    </source>
</evidence>
<dbReference type="EMBL" id="ML986589">
    <property type="protein sequence ID" value="KAF2267797.1"/>
    <property type="molecule type" value="Genomic_DNA"/>
</dbReference>
<dbReference type="OrthoDB" id="5394254at2759"/>
<keyword evidence="3" id="KW-1185">Reference proteome</keyword>
<feature type="transmembrane region" description="Helical" evidence="1">
    <location>
        <begin position="165"/>
        <end position="184"/>
    </location>
</feature>
<feature type="transmembrane region" description="Helical" evidence="1">
    <location>
        <begin position="123"/>
        <end position="141"/>
    </location>
</feature>
<protein>
    <submittedName>
        <fullName evidence="2">Uncharacterized protein</fullName>
    </submittedName>
</protein>
<sequence>MASSSVADREPPAIITNGVAPPLRASRLPWHLRAPIFIVLSIFIRTTLLSISADFLGEELGKVSRTQDDLARPFAHLASKVVLLWLGWQANYDFIDITALTVITNTPFAYLLLTYYDVSLNTIAAQVVIEIISIALPTYLLRPRSAVHNPNAPLRDRFLLNSFQVQWTTALLAITSYVVVFYVGQKSQWLNTFLVTHFTTIPTLEPSHNETAISLVLKTFAAGIAAREFLLNPSIGARTASGSTTPVEQFDPATATLPATLKHNFWFFSGRTKILIRQTTVLTAFLFANTVQRVLTINGTDFAGAAGYAAWWIAATLITAGWWTWVGDIDS</sequence>
<gene>
    <name evidence="2" type="ORF">CC78DRAFT_530572</name>
</gene>
<accession>A0A9P4KGY3</accession>
<dbReference type="AlphaFoldDB" id="A0A9P4KGY3"/>
<feature type="transmembrane region" description="Helical" evidence="1">
    <location>
        <begin position="302"/>
        <end position="325"/>
    </location>
</feature>
<dbReference type="Proteomes" id="UP000800093">
    <property type="component" value="Unassembled WGS sequence"/>
</dbReference>
<organism evidence="2 3">
    <name type="scientific">Lojkania enalia</name>
    <dbReference type="NCBI Taxonomy" id="147567"/>
    <lineage>
        <taxon>Eukaryota</taxon>
        <taxon>Fungi</taxon>
        <taxon>Dikarya</taxon>
        <taxon>Ascomycota</taxon>
        <taxon>Pezizomycotina</taxon>
        <taxon>Dothideomycetes</taxon>
        <taxon>Pleosporomycetidae</taxon>
        <taxon>Pleosporales</taxon>
        <taxon>Pleosporales incertae sedis</taxon>
        <taxon>Lojkania</taxon>
    </lineage>
</organism>
<feature type="transmembrane region" description="Helical" evidence="1">
    <location>
        <begin position="36"/>
        <end position="57"/>
    </location>
</feature>
<reference evidence="3" key="1">
    <citation type="journal article" date="2020" name="Stud. Mycol.">
        <title>101 Dothideomycetes genomes: A test case for predicting lifestyles and emergence of pathogens.</title>
        <authorList>
            <person name="Haridas S."/>
            <person name="Albert R."/>
            <person name="Binder M."/>
            <person name="Bloem J."/>
            <person name="LaButti K."/>
            <person name="Salamov A."/>
            <person name="Andreopoulos B."/>
            <person name="Baker S."/>
            <person name="Barry K."/>
            <person name="Bills G."/>
            <person name="Bluhm B."/>
            <person name="Cannon C."/>
            <person name="Castanera R."/>
            <person name="Culley D."/>
            <person name="Daum C."/>
            <person name="Ezra D."/>
            <person name="Gonzalez J."/>
            <person name="Henrissat B."/>
            <person name="Kuo A."/>
            <person name="Liang C."/>
            <person name="Lipzen A."/>
            <person name="Lutzoni F."/>
            <person name="Magnuson J."/>
            <person name="Mondo S."/>
            <person name="Nolan M."/>
            <person name="Ohm R."/>
            <person name="Pangilinan J."/>
            <person name="Park H.-J."/>
            <person name="Ramirez L."/>
            <person name="Alfaro M."/>
            <person name="Sun H."/>
            <person name="Tritt A."/>
            <person name="Yoshinaga Y."/>
            <person name="Zwiers L.-H."/>
            <person name="Turgeon B."/>
            <person name="Goodwin S."/>
            <person name="Spatafora J."/>
            <person name="Crous P."/>
            <person name="Grigoriev I."/>
        </authorList>
    </citation>
    <scope>NUCLEOTIDE SEQUENCE [LARGE SCALE GENOMIC DNA]</scope>
    <source>
        <strain evidence="3">CBS 304.66</strain>
    </source>
</reference>
<evidence type="ECO:0000256" key="1">
    <source>
        <dbReference type="SAM" id="Phobius"/>
    </source>
</evidence>
<name>A0A9P4KGY3_9PLEO</name>
<keyword evidence="1" id="KW-1133">Transmembrane helix</keyword>